<name>A0A059BYJ4_EUCGR</name>
<feature type="region of interest" description="Disordered" evidence="1">
    <location>
        <begin position="1"/>
        <end position="82"/>
    </location>
</feature>
<dbReference type="EMBL" id="KK198758">
    <property type="protein sequence ID" value="KCW71039.1"/>
    <property type="molecule type" value="Genomic_DNA"/>
</dbReference>
<feature type="compositionally biased region" description="Basic and acidic residues" evidence="1">
    <location>
        <begin position="48"/>
        <end position="68"/>
    </location>
</feature>
<dbReference type="InParanoid" id="A0A059BYJ4"/>
<organism evidence="2">
    <name type="scientific">Eucalyptus grandis</name>
    <name type="common">Flooded gum</name>
    <dbReference type="NCBI Taxonomy" id="71139"/>
    <lineage>
        <taxon>Eukaryota</taxon>
        <taxon>Viridiplantae</taxon>
        <taxon>Streptophyta</taxon>
        <taxon>Embryophyta</taxon>
        <taxon>Tracheophyta</taxon>
        <taxon>Spermatophyta</taxon>
        <taxon>Magnoliopsida</taxon>
        <taxon>eudicotyledons</taxon>
        <taxon>Gunneridae</taxon>
        <taxon>Pentapetalae</taxon>
        <taxon>rosids</taxon>
        <taxon>malvids</taxon>
        <taxon>Myrtales</taxon>
        <taxon>Myrtaceae</taxon>
        <taxon>Myrtoideae</taxon>
        <taxon>Eucalypteae</taxon>
        <taxon>Eucalyptus</taxon>
    </lineage>
</organism>
<feature type="compositionally biased region" description="Polar residues" evidence="1">
    <location>
        <begin position="1"/>
        <end position="10"/>
    </location>
</feature>
<dbReference type="Gramene" id="KCW71039">
    <property type="protein sequence ID" value="KCW71039"/>
    <property type="gene ID" value="EUGRSUZ_F04139"/>
</dbReference>
<evidence type="ECO:0000256" key="1">
    <source>
        <dbReference type="SAM" id="MobiDB-lite"/>
    </source>
</evidence>
<accession>A0A059BYJ4</accession>
<gene>
    <name evidence="2" type="ORF">EUGRSUZ_F04139</name>
</gene>
<reference evidence="2" key="1">
    <citation type="submission" date="2013-07" db="EMBL/GenBank/DDBJ databases">
        <title>The genome of Eucalyptus grandis.</title>
        <authorList>
            <person name="Schmutz J."/>
            <person name="Hayes R."/>
            <person name="Myburg A."/>
            <person name="Tuskan G."/>
            <person name="Grattapaglia D."/>
            <person name="Rokhsar D.S."/>
        </authorList>
    </citation>
    <scope>NUCLEOTIDE SEQUENCE</scope>
    <source>
        <tissue evidence="2">Leaf extractions</tissue>
    </source>
</reference>
<dbReference type="AlphaFoldDB" id="A0A059BYJ4"/>
<proteinExistence type="predicted"/>
<sequence length="82" mass="9177">MLKTSSSTEKIVNKEGADSEASGRPRCPATAASSRFPTTTPRRKRKRKLEEVREDYIHPCMQPRHDDETTTTAATATRTTVK</sequence>
<protein>
    <submittedName>
        <fullName evidence="2">Uncharacterized protein</fullName>
    </submittedName>
</protein>
<feature type="compositionally biased region" description="Low complexity" evidence="1">
    <location>
        <begin position="70"/>
        <end position="82"/>
    </location>
</feature>
<evidence type="ECO:0000313" key="2">
    <source>
        <dbReference type="EMBL" id="KCW71039.1"/>
    </source>
</evidence>
<feature type="compositionally biased region" description="Basic and acidic residues" evidence="1">
    <location>
        <begin position="11"/>
        <end position="23"/>
    </location>
</feature>